<dbReference type="EMBL" id="CAAALY010000247">
    <property type="protein sequence ID" value="VEL06689.1"/>
    <property type="molecule type" value="Genomic_DNA"/>
</dbReference>
<evidence type="ECO:0000256" key="1">
    <source>
        <dbReference type="SAM" id="Phobius"/>
    </source>
</evidence>
<keyword evidence="1" id="KW-1133">Transmembrane helix</keyword>
<protein>
    <submittedName>
        <fullName evidence="2">Uncharacterized protein</fullName>
    </submittedName>
</protein>
<evidence type="ECO:0000313" key="3">
    <source>
        <dbReference type="Proteomes" id="UP000784294"/>
    </source>
</evidence>
<gene>
    <name evidence="2" type="ORF">PXEA_LOCUS129</name>
</gene>
<feature type="transmembrane region" description="Helical" evidence="1">
    <location>
        <begin position="101"/>
        <end position="119"/>
    </location>
</feature>
<proteinExistence type="predicted"/>
<name>A0A448W9W6_9PLAT</name>
<dbReference type="AlphaFoldDB" id="A0A448W9W6"/>
<comment type="caution">
    <text evidence="2">The sequence shown here is derived from an EMBL/GenBank/DDBJ whole genome shotgun (WGS) entry which is preliminary data.</text>
</comment>
<accession>A0A448W9W6</accession>
<reference evidence="2" key="1">
    <citation type="submission" date="2018-11" db="EMBL/GenBank/DDBJ databases">
        <authorList>
            <consortium name="Pathogen Informatics"/>
        </authorList>
    </citation>
    <scope>NUCLEOTIDE SEQUENCE</scope>
</reference>
<organism evidence="2 3">
    <name type="scientific">Protopolystoma xenopodis</name>
    <dbReference type="NCBI Taxonomy" id="117903"/>
    <lineage>
        <taxon>Eukaryota</taxon>
        <taxon>Metazoa</taxon>
        <taxon>Spiralia</taxon>
        <taxon>Lophotrochozoa</taxon>
        <taxon>Platyhelminthes</taxon>
        <taxon>Monogenea</taxon>
        <taxon>Polyopisthocotylea</taxon>
        <taxon>Polystomatidea</taxon>
        <taxon>Polystomatidae</taxon>
        <taxon>Protopolystoma</taxon>
    </lineage>
</organism>
<evidence type="ECO:0000313" key="2">
    <source>
        <dbReference type="EMBL" id="VEL06689.1"/>
    </source>
</evidence>
<sequence length="120" mass="13401">MKRTIAWDCRNSDNLPCSIGLAGSRAPVPRGRITSLLTAHSNRLIRINLFYPDFNGQNCEVARSHCPSAAANSLNGSSHMSLPVLSSEAVRRHTQSHRNKYICIVCMWVCVCMYTQMVMC</sequence>
<keyword evidence="1" id="KW-0812">Transmembrane</keyword>
<keyword evidence="3" id="KW-1185">Reference proteome</keyword>
<keyword evidence="1" id="KW-0472">Membrane</keyword>
<dbReference type="Proteomes" id="UP000784294">
    <property type="component" value="Unassembled WGS sequence"/>
</dbReference>